<proteinExistence type="predicted"/>
<evidence type="ECO:0000313" key="2">
    <source>
        <dbReference type="Proteomes" id="UP000295764"/>
    </source>
</evidence>
<comment type="caution">
    <text evidence="1">The sequence shown here is derived from an EMBL/GenBank/DDBJ whole genome shotgun (WGS) entry which is preliminary data.</text>
</comment>
<dbReference type="EMBL" id="SNVW01000003">
    <property type="protein sequence ID" value="TDN45462.1"/>
    <property type="molecule type" value="Genomic_DNA"/>
</dbReference>
<dbReference type="AlphaFoldDB" id="A0A4V6PQG7"/>
<sequence length="68" mass="7997">MNETDSIRTTTPSAPSSFTARLRFRFAAEQEIHELTRDREREARILDEAAVRLAPGPWQIAQLFRRRR</sequence>
<organism evidence="1 2">
    <name type="scientific">Curtobacterium flaccumfaciens</name>
    <dbReference type="NCBI Taxonomy" id="2035"/>
    <lineage>
        <taxon>Bacteria</taxon>
        <taxon>Bacillati</taxon>
        <taxon>Actinomycetota</taxon>
        <taxon>Actinomycetes</taxon>
        <taxon>Micrococcales</taxon>
        <taxon>Microbacteriaceae</taxon>
        <taxon>Curtobacterium</taxon>
    </lineage>
</organism>
<evidence type="ECO:0000313" key="1">
    <source>
        <dbReference type="EMBL" id="TDN45462.1"/>
    </source>
</evidence>
<gene>
    <name evidence="1" type="ORF">EDF64_103386</name>
</gene>
<dbReference type="Proteomes" id="UP000295764">
    <property type="component" value="Unassembled WGS sequence"/>
</dbReference>
<dbReference type="RefSeq" id="WP_133519251.1">
    <property type="nucleotide sequence ID" value="NZ_SNVW01000003.1"/>
</dbReference>
<protein>
    <submittedName>
        <fullName evidence="1">Uncharacterized protein</fullName>
    </submittedName>
</protein>
<name>A0A4V6PQG7_9MICO</name>
<accession>A0A4V6PQG7</accession>
<reference evidence="1 2" key="1">
    <citation type="submission" date="2019-03" db="EMBL/GenBank/DDBJ databases">
        <title>Genomic analyses of the natural microbiome of Caenorhabditis elegans.</title>
        <authorList>
            <person name="Samuel B."/>
        </authorList>
    </citation>
    <scope>NUCLEOTIDE SEQUENCE [LARGE SCALE GENOMIC DNA]</scope>
    <source>
        <strain evidence="1 2">JUb65</strain>
    </source>
</reference>
<dbReference type="OrthoDB" id="5022613at2"/>